<evidence type="ECO:0000313" key="11">
    <source>
        <dbReference type="Proteomes" id="UP000318017"/>
    </source>
</evidence>
<dbReference type="OrthoDB" id="9815217at2"/>
<dbReference type="Gene3D" id="3.30.1330.60">
    <property type="entry name" value="OmpA-like domain"/>
    <property type="match status" value="1"/>
</dbReference>
<keyword evidence="10" id="KW-0282">Flagellum</keyword>
<dbReference type="AlphaFoldDB" id="A0A518GGN5"/>
<protein>
    <submittedName>
        <fullName evidence="10">Flagellar motor protein MotB</fullName>
    </submittedName>
</protein>
<dbReference type="RefSeq" id="WP_145085573.1">
    <property type="nucleotide sequence ID" value="NZ_CP036298.1"/>
</dbReference>
<evidence type="ECO:0000256" key="7">
    <source>
        <dbReference type="PROSITE-ProRule" id="PRU00473"/>
    </source>
</evidence>
<evidence type="ECO:0000256" key="1">
    <source>
        <dbReference type="ARBA" id="ARBA00004162"/>
    </source>
</evidence>
<keyword evidence="10" id="KW-0966">Cell projection</keyword>
<dbReference type="PANTHER" id="PTHR30329:SF21">
    <property type="entry name" value="LIPOPROTEIN YIAD-RELATED"/>
    <property type="match status" value="1"/>
</dbReference>
<feature type="domain" description="OmpA-like" evidence="9">
    <location>
        <begin position="109"/>
        <end position="231"/>
    </location>
</feature>
<keyword evidence="10" id="KW-0969">Cilium</keyword>
<keyword evidence="3" id="KW-1003">Cell membrane</keyword>
<dbReference type="InterPro" id="IPR050330">
    <property type="entry name" value="Bact_OuterMem_StrucFunc"/>
</dbReference>
<keyword evidence="4 8" id="KW-0812">Transmembrane</keyword>
<dbReference type="GO" id="GO:0005886">
    <property type="term" value="C:plasma membrane"/>
    <property type="evidence" value="ECO:0007669"/>
    <property type="project" value="UniProtKB-SubCell"/>
</dbReference>
<proteinExistence type="inferred from homology"/>
<dbReference type="InterPro" id="IPR025713">
    <property type="entry name" value="MotB-like_N_dom"/>
</dbReference>
<evidence type="ECO:0000259" key="9">
    <source>
        <dbReference type="PROSITE" id="PS51123"/>
    </source>
</evidence>
<reference evidence="10 11" key="1">
    <citation type="submission" date="2019-02" db="EMBL/GenBank/DDBJ databases">
        <title>Deep-cultivation of Planctomycetes and their phenomic and genomic characterization uncovers novel biology.</title>
        <authorList>
            <person name="Wiegand S."/>
            <person name="Jogler M."/>
            <person name="Boedeker C."/>
            <person name="Pinto D."/>
            <person name="Vollmers J."/>
            <person name="Rivas-Marin E."/>
            <person name="Kohn T."/>
            <person name="Peeters S.H."/>
            <person name="Heuer A."/>
            <person name="Rast P."/>
            <person name="Oberbeckmann S."/>
            <person name="Bunk B."/>
            <person name="Jeske O."/>
            <person name="Meyerdierks A."/>
            <person name="Storesund J.E."/>
            <person name="Kallscheuer N."/>
            <person name="Luecker S."/>
            <person name="Lage O.M."/>
            <person name="Pohl T."/>
            <person name="Merkel B.J."/>
            <person name="Hornburger P."/>
            <person name="Mueller R.-W."/>
            <person name="Bruemmer F."/>
            <person name="Labrenz M."/>
            <person name="Spormann A.M."/>
            <person name="Op den Camp H."/>
            <person name="Overmann J."/>
            <person name="Amann R."/>
            <person name="Jetten M.S.M."/>
            <person name="Mascher T."/>
            <person name="Medema M.H."/>
            <person name="Devos D.P."/>
            <person name="Kaster A.-K."/>
            <person name="Ovreas L."/>
            <person name="Rohde M."/>
            <person name="Galperin M.Y."/>
            <person name="Jogler C."/>
        </authorList>
    </citation>
    <scope>NUCLEOTIDE SEQUENCE [LARGE SCALE GENOMIC DNA]</scope>
    <source>
        <strain evidence="10 11">Q31a</strain>
    </source>
</reference>
<dbReference type="SUPFAM" id="SSF103088">
    <property type="entry name" value="OmpA-like"/>
    <property type="match status" value="1"/>
</dbReference>
<keyword evidence="11" id="KW-1185">Reference proteome</keyword>
<evidence type="ECO:0000256" key="5">
    <source>
        <dbReference type="ARBA" id="ARBA00022989"/>
    </source>
</evidence>
<dbReference type="Proteomes" id="UP000318017">
    <property type="component" value="Chromosome"/>
</dbReference>
<evidence type="ECO:0000256" key="3">
    <source>
        <dbReference type="ARBA" id="ARBA00022475"/>
    </source>
</evidence>
<evidence type="ECO:0000256" key="4">
    <source>
        <dbReference type="ARBA" id="ARBA00022692"/>
    </source>
</evidence>
<name>A0A518GGN5_9BACT</name>
<sequence length="253" mass="28135">MEEDPPMGIPEWVVTFGDMMSLLLTFFIMLVSMSEMKSEEKFQAMVESMRKQFGHDKASASVSPGDHLSRTKDIAVLATMGRAMKKDTHKGGAPTEAPVGDNERVRVIRPGDSTAIGTVVFFKDGTVELDKDSQAALDEEVKQLAGKPQKIEIRGHTAQQLAAQGPNPMDAMDLGYRRCRAVMNYLVQKHQIPPERIRLSSAGAWEPMFQSSDTEKVRLNPRVEVFLLQETVEELIGTAEERDENVLKTNASK</sequence>
<dbReference type="PANTHER" id="PTHR30329">
    <property type="entry name" value="STATOR ELEMENT OF FLAGELLAR MOTOR COMPLEX"/>
    <property type="match status" value="1"/>
</dbReference>
<comment type="similarity">
    <text evidence="2">Belongs to the MotB family.</text>
</comment>
<organism evidence="10 11">
    <name type="scientific">Aureliella helgolandensis</name>
    <dbReference type="NCBI Taxonomy" id="2527968"/>
    <lineage>
        <taxon>Bacteria</taxon>
        <taxon>Pseudomonadati</taxon>
        <taxon>Planctomycetota</taxon>
        <taxon>Planctomycetia</taxon>
        <taxon>Pirellulales</taxon>
        <taxon>Pirellulaceae</taxon>
        <taxon>Aureliella</taxon>
    </lineage>
</organism>
<dbReference type="Pfam" id="PF00691">
    <property type="entry name" value="OmpA"/>
    <property type="match status" value="1"/>
</dbReference>
<dbReference type="InterPro" id="IPR006665">
    <property type="entry name" value="OmpA-like"/>
</dbReference>
<dbReference type="EMBL" id="CP036298">
    <property type="protein sequence ID" value="QDV27737.1"/>
    <property type="molecule type" value="Genomic_DNA"/>
</dbReference>
<comment type="subcellular location">
    <subcellularLocation>
        <location evidence="1">Cell membrane</location>
        <topology evidence="1">Single-pass membrane protein</topology>
    </subcellularLocation>
</comment>
<evidence type="ECO:0000256" key="2">
    <source>
        <dbReference type="ARBA" id="ARBA00008914"/>
    </source>
</evidence>
<keyword evidence="6 7" id="KW-0472">Membrane</keyword>
<evidence type="ECO:0000256" key="8">
    <source>
        <dbReference type="SAM" id="Phobius"/>
    </source>
</evidence>
<gene>
    <name evidence="10" type="ORF">Q31a_61300</name>
</gene>
<dbReference type="Pfam" id="PF13677">
    <property type="entry name" value="MotB_plug"/>
    <property type="match status" value="1"/>
</dbReference>
<dbReference type="InterPro" id="IPR036737">
    <property type="entry name" value="OmpA-like_sf"/>
</dbReference>
<keyword evidence="5 8" id="KW-1133">Transmembrane helix</keyword>
<evidence type="ECO:0000313" key="10">
    <source>
        <dbReference type="EMBL" id="QDV27737.1"/>
    </source>
</evidence>
<dbReference type="KEGG" id="ahel:Q31a_61300"/>
<accession>A0A518GGN5</accession>
<feature type="transmembrane region" description="Helical" evidence="8">
    <location>
        <begin position="12"/>
        <end position="31"/>
    </location>
</feature>
<dbReference type="PROSITE" id="PS51123">
    <property type="entry name" value="OMPA_2"/>
    <property type="match status" value="1"/>
</dbReference>
<evidence type="ECO:0000256" key="6">
    <source>
        <dbReference type="ARBA" id="ARBA00023136"/>
    </source>
</evidence>